<evidence type="ECO:0000313" key="2">
    <source>
        <dbReference type="Proteomes" id="UP001396334"/>
    </source>
</evidence>
<dbReference type="EMBL" id="JBBPBN010000065">
    <property type="protein sequence ID" value="KAK8986079.1"/>
    <property type="molecule type" value="Genomic_DNA"/>
</dbReference>
<reference evidence="1 2" key="1">
    <citation type="journal article" date="2024" name="G3 (Bethesda)">
        <title>Genome assembly of Hibiscus sabdariffa L. provides insights into metabolisms of medicinal natural products.</title>
        <authorList>
            <person name="Kim T."/>
        </authorList>
    </citation>
    <scope>NUCLEOTIDE SEQUENCE [LARGE SCALE GENOMIC DNA]</scope>
    <source>
        <strain evidence="1">TK-2024</strain>
        <tissue evidence="1">Old leaves</tissue>
    </source>
</reference>
<sequence>MGCKITADAMAKVGFSLPPGLLYYARPPEQISRLLIGDTAGLLYPEAYATRMMWRLRAPEIREFPKIDPKAIHLYKRFRRQQLEVLHRLNLLV</sequence>
<dbReference type="Proteomes" id="UP001396334">
    <property type="component" value="Unassembled WGS sequence"/>
</dbReference>
<gene>
    <name evidence="1" type="ORF">V6N11_082363</name>
</gene>
<name>A0ABR2PCC2_9ROSI</name>
<keyword evidence="2" id="KW-1185">Reference proteome</keyword>
<organism evidence="1 2">
    <name type="scientific">Hibiscus sabdariffa</name>
    <name type="common">roselle</name>
    <dbReference type="NCBI Taxonomy" id="183260"/>
    <lineage>
        <taxon>Eukaryota</taxon>
        <taxon>Viridiplantae</taxon>
        <taxon>Streptophyta</taxon>
        <taxon>Embryophyta</taxon>
        <taxon>Tracheophyta</taxon>
        <taxon>Spermatophyta</taxon>
        <taxon>Magnoliopsida</taxon>
        <taxon>eudicotyledons</taxon>
        <taxon>Gunneridae</taxon>
        <taxon>Pentapetalae</taxon>
        <taxon>rosids</taxon>
        <taxon>malvids</taxon>
        <taxon>Malvales</taxon>
        <taxon>Malvaceae</taxon>
        <taxon>Malvoideae</taxon>
        <taxon>Hibiscus</taxon>
    </lineage>
</organism>
<accession>A0ABR2PCC2</accession>
<proteinExistence type="predicted"/>
<protein>
    <submittedName>
        <fullName evidence="1">Uncharacterized protein</fullName>
    </submittedName>
</protein>
<evidence type="ECO:0000313" key="1">
    <source>
        <dbReference type="EMBL" id="KAK8986079.1"/>
    </source>
</evidence>
<comment type="caution">
    <text evidence="1">The sequence shown here is derived from an EMBL/GenBank/DDBJ whole genome shotgun (WGS) entry which is preliminary data.</text>
</comment>